<feature type="domain" description="Fungal lipase-type" evidence="3">
    <location>
        <begin position="202"/>
        <end position="360"/>
    </location>
</feature>
<dbReference type="GO" id="GO:0004806">
    <property type="term" value="F:triacylglycerol lipase activity"/>
    <property type="evidence" value="ECO:0007669"/>
    <property type="project" value="InterPro"/>
</dbReference>
<evidence type="ECO:0000259" key="3">
    <source>
        <dbReference type="Pfam" id="PF01764"/>
    </source>
</evidence>
<evidence type="ECO:0000256" key="1">
    <source>
        <dbReference type="ARBA" id="ARBA00022801"/>
    </source>
</evidence>
<evidence type="ECO:0000313" key="4">
    <source>
        <dbReference type="EMBL" id="CDP10073.1"/>
    </source>
</evidence>
<dbReference type="Gramene" id="CDP10073">
    <property type="protein sequence ID" value="CDP10073"/>
    <property type="gene ID" value="GSCOC_T00030665001"/>
</dbReference>
<dbReference type="PANTHER" id="PTHR46086:SF17">
    <property type="entry name" value="ALPHA_BETA-HYDROLASES SUPERFAMILY PROTEIN"/>
    <property type="match status" value="1"/>
</dbReference>
<evidence type="ECO:0000313" key="5">
    <source>
        <dbReference type="Proteomes" id="UP000295252"/>
    </source>
</evidence>
<dbReference type="InParanoid" id="A0A068UR27"/>
<dbReference type="PhylomeDB" id="A0A068UR27"/>
<accession>A0A068UR27</accession>
<dbReference type="InterPro" id="IPR002921">
    <property type="entry name" value="Fungal_lipase-type"/>
</dbReference>
<keyword evidence="2" id="KW-0472">Membrane</keyword>
<keyword evidence="5" id="KW-1185">Reference proteome</keyword>
<sequence length="480" mass="55303">MAASNDQTSKKYMVLKPDEASLIGLIRFLISGNIESKQFIECLRVKKTSLKHRVYIFFSIFIQNVLQFAAKPLSVFGSIFELWLNLLACNGNFCLFLLNLLRGKVVVPAEGSADFMSFLGHFDRRVELDKNIKPGDKKYFAELSVMASKIAYENKAFIKAVVEDKWKMELLGEYDFWNEYQQKYSTQGLIIHDKTANPDMIIVAFRGTELFNADDWCTDFDLSWYKFQSMGKVHSGFIKALGLQNDQSWPPTIDHDNEKPIAYYTIKEKLRKLLHPHSRTKFILTGHSLGGALAILFPAALALHDETCILERLEAIYTFGQPRVGDVKFGDYAKEQLKSYDIKYYRFVYGHDIVPRLPYDDDTTLLFRHFGPCLFYNSLYEGKMFPQEPHKNYFSIRAFITKRLDALWELVRSFLLPHIYGPEYREGLLLLVCRLFGLLVPGFPAHGIQEYINAVRLGTAEFWRCKEGITGGANKCFCSQ</sequence>
<dbReference type="GO" id="GO:0006629">
    <property type="term" value="P:lipid metabolic process"/>
    <property type="evidence" value="ECO:0007669"/>
    <property type="project" value="InterPro"/>
</dbReference>
<protein>
    <recommendedName>
        <fullName evidence="3">Fungal lipase-type domain-containing protein</fullName>
    </recommendedName>
</protein>
<dbReference type="Proteomes" id="UP000295252">
    <property type="component" value="Chromosome VIII"/>
</dbReference>
<proteinExistence type="predicted"/>
<dbReference type="OrthoDB" id="438440at2759"/>
<dbReference type="EMBL" id="HG739127">
    <property type="protein sequence ID" value="CDP10073.1"/>
    <property type="molecule type" value="Genomic_DNA"/>
</dbReference>
<dbReference type="Pfam" id="PF01764">
    <property type="entry name" value="Lipase_3"/>
    <property type="match status" value="1"/>
</dbReference>
<dbReference type="InterPro" id="IPR029058">
    <property type="entry name" value="AB_hydrolase_fold"/>
</dbReference>
<keyword evidence="2" id="KW-1133">Transmembrane helix</keyword>
<name>A0A068UR27_COFCA</name>
<evidence type="ECO:0000256" key="2">
    <source>
        <dbReference type="SAM" id="Phobius"/>
    </source>
</evidence>
<organism evidence="4 5">
    <name type="scientific">Coffea canephora</name>
    <name type="common">Robusta coffee</name>
    <dbReference type="NCBI Taxonomy" id="49390"/>
    <lineage>
        <taxon>Eukaryota</taxon>
        <taxon>Viridiplantae</taxon>
        <taxon>Streptophyta</taxon>
        <taxon>Embryophyta</taxon>
        <taxon>Tracheophyta</taxon>
        <taxon>Spermatophyta</taxon>
        <taxon>Magnoliopsida</taxon>
        <taxon>eudicotyledons</taxon>
        <taxon>Gunneridae</taxon>
        <taxon>Pentapetalae</taxon>
        <taxon>asterids</taxon>
        <taxon>lamiids</taxon>
        <taxon>Gentianales</taxon>
        <taxon>Rubiaceae</taxon>
        <taxon>Ixoroideae</taxon>
        <taxon>Gardenieae complex</taxon>
        <taxon>Bertiereae - Coffeeae clade</taxon>
        <taxon>Coffeeae</taxon>
        <taxon>Coffea</taxon>
    </lineage>
</organism>
<keyword evidence="2" id="KW-0812">Transmembrane</keyword>
<dbReference type="OMA" id="PAYYTIR"/>
<gene>
    <name evidence="4" type="ORF">GSCOC_T00030665001</name>
</gene>
<reference evidence="5" key="1">
    <citation type="journal article" date="2014" name="Science">
        <title>The coffee genome provides insight into the convergent evolution of caffeine biosynthesis.</title>
        <authorList>
            <person name="Denoeud F."/>
            <person name="Carretero-Paulet L."/>
            <person name="Dereeper A."/>
            <person name="Droc G."/>
            <person name="Guyot R."/>
            <person name="Pietrella M."/>
            <person name="Zheng C."/>
            <person name="Alberti A."/>
            <person name="Anthony F."/>
            <person name="Aprea G."/>
            <person name="Aury J.M."/>
            <person name="Bento P."/>
            <person name="Bernard M."/>
            <person name="Bocs S."/>
            <person name="Campa C."/>
            <person name="Cenci A."/>
            <person name="Combes M.C."/>
            <person name="Crouzillat D."/>
            <person name="Da Silva C."/>
            <person name="Daddiego L."/>
            <person name="De Bellis F."/>
            <person name="Dussert S."/>
            <person name="Garsmeur O."/>
            <person name="Gayraud T."/>
            <person name="Guignon V."/>
            <person name="Jahn K."/>
            <person name="Jamilloux V."/>
            <person name="Joet T."/>
            <person name="Labadie K."/>
            <person name="Lan T."/>
            <person name="Leclercq J."/>
            <person name="Lepelley M."/>
            <person name="Leroy T."/>
            <person name="Li L.T."/>
            <person name="Librado P."/>
            <person name="Lopez L."/>
            <person name="Munoz A."/>
            <person name="Noel B."/>
            <person name="Pallavicini A."/>
            <person name="Perrotta G."/>
            <person name="Poncet V."/>
            <person name="Pot D."/>
            <person name="Priyono X."/>
            <person name="Rigoreau M."/>
            <person name="Rouard M."/>
            <person name="Rozas J."/>
            <person name="Tranchant-Dubreuil C."/>
            <person name="VanBuren R."/>
            <person name="Zhang Q."/>
            <person name="Andrade A.C."/>
            <person name="Argout X."/>
            <person name="Bertrand B."/>
            <person name="de Kochko A."/>
            <person name="Graziosi G."/>
            <person name="Henry R.J."/>
            <person name="Jayarama X."/>
            <person name="Ming R."/>
            <person name="Nagai C."/>
            <person name="Rounsley S."/>
            <person name="Sankoff D."/>
            <person name="Giuliano G."/>
            <person name="Albert V.A."/>
            <person name="Wincker P."/>
            <person name="Lashermes P."/>
        </authorList>
    </citation>
    <scope>NUCLEOTIDE SEQUENCE [LARGE SCALE GENOMIC DNA]</scope>
    <source>
        <strain evidence="5">cv. DH200-94</strain>
    </source>
</reference>
<dbReference type="CDD" id="cd00519">
    <property type="entry name" value="Lipase_3"/>
    <property type="match status" value="1"/>
</dbReference>
<dbReference type="SUPFAM" id="SSF53474">
    <property type="entry name" value="alpha/beta-Hydrolases"/>
    <property type="match status" value="1"/>
</dbReference>
<dbReference type="AlphaFoldDB" id="A0A068UR27"/>
<dbReference type="Gene3D" id="3.40.50.1820">
    <property type="entry name" value="alpha/beta hydrolase"/>
    <property type="match status" value="1"/>
</dbReference>
<feature type="transmembrane region" description="Helical" evidence="2">
    <location>
        <begin position="54"/>
        <end position="70"/>
    </location>
</feature>
<dbReference type="InterPro" id="IPR044819">
    <property type="entry name" value="OBL-like"/>
</dbReference>
<dbReference type="PANTHER" id="PTHR46086">
    <property type="entry name" value="ALPHA/BETA-HYDROLASES SUPERFAMILY PROTEIN"/>
    <property type="match status" value="1"/>
</dbReference>
<keyword evidence="1" id="KW-0378">Hydrolase</keyword>